<name>A0A0A7CLT5_9STRA</name>
<gene>
    <name evidence="7" type="ORF">THRCLA_01150</name>
</gene>
<evidence type="ECO:0000313" key="8">
    <source>
        <dbReference type="Proteomes" id="UP000243217"/>
    </source>
</evidence>
<dbReference type="PANTHER" id="PTHR11474">
    <property type="entry name" value="TYROSINASE FAMILY MEMBER"/>
    <property type="match status" value="1"/>
</dbReference>
<keyword evidence="8" id="KW-1185">Reference proteome</keyword>
<dbReference type="PROSITE" id="PS00498">
    <property type="entry name" value="TYROSINASE_2"/>
    <property type="match status" value="1"/>
</dbReference>
<dbReference type="PANTHER" id="PTHR11474:SF126">
    <property type="entry name" value="TYROSINASE-LIKE PROTEIN TYR-1-RELATED"/>
    <property type="match status" value="1"/>
</dbReference>
<dbReference type="EMBL" id="KM037952">
    <property type="protein sequence ID" value="AIG55413.1"/>
    <property type="molecule type" value="Genomic_DNA"/>
</dbReference>
<evidence type="ECO:0000256" key="1">
    <source>
        <dbReference type="ARBA" id="ARBA00022723"/>
    </source>
</evidence>
<dbReference type="InterPro" id="IPR050316">
    <property type="entry name" value="Tyrosinase/Hemocyanin"/>
</dbReference>
<dbReference type="EMBL" id="JNBS01000302">
    <property type="protein sequence ID" value="OQS06830.1"/>
    <property type="molecule type" value="Genomic_DNA"/>
</dbReference>
<dbReference type="STRING" id="74557.A0A0A7CLT5"/>
<keyword evidence="2" id="KW-0186">Copper</keyword>
<evidence type="ECO:0000313" key="7">
    <source>
        <dbReference type="EMBL" id="OQS06830.1"/>
    </source>
</evidence>
<reference evidence="6 8" key="1">
    <citation type="journal article" date="2014" name="Genome Biol. Evol.">
        <title>The secreted proteins of Achlya hypogyna and Thraustotheca clavata identify the ancestral oomycete secretome and reveal gene acquisitions by horizontal gene transfer.</title>
        <authorList>
            <person name="Misner I."/>
            <person name="Blouin N."/>
            <person name="Leonard G."/>
            <person name="Richards T.A."/>
            <person name="Lane C.E."/>
        </authorList>
    </citation>
    <scope>NUCLEOTIDE SEQUENCE</scope>
    <source>
        <strain evidence="6 8">ATCC 34112</strain>
    </source>
</reference>
<keyword evidence="1" id="KW-0479">Metal-binding</keyword>
<sequence>MEEFLFKLLCIALLLILNVESACVSRTRKAWDNYSAADKKLFIKAITTAMDRGFYSDFLALHADQMTNQQAHNTCIFLFWHRIFLVGFENMLQSLAPEYACITLPYYDYIQHNLDYISQRCTDIQSCSSILRDLGGSSSTLPAAPLQTIRSYSFPGFRCIASPPLNHFCDGTDCMGCVPRGQWTSTYFNPDLNFNRVKQSIFSGTSMAMVTAAIELSPHDSMHDTLSGAMANLFVSPADPVFYGHHATIDVLLTIYHKCLVDDIGQEAAVVDDQRVFEGCTVGSRAITAASRVFMRSSRLKNIQKFFDGLPMQYGGLIDATKLGNSSYTYELSGLLGTLFTDCKAAGTRQRSSRKLTSAYGHVVHPLSSDDGETFMSWRRAIFDAAMEQKIPNVEDEVEKIMVMLYEFCLPGKVTDYSDAFKKQWGIARVRPSKALLDAIQDGTNPIRISNWTSINEKYYQCPGNK</sequence>
<evidence type="ECO:0000259" key="4">
    <source>
        <dbReference type="PROSITE" id="PS00497"/>
    </source>
</evidence>
<feature type="domain" description="Tyrosinase copper-binding" evidence="5">
    <location>
        <begin position="239"/>
        <end position="250"/>
    </location>
</feature>
<evidence type="ECO:0000256" key="2">
    <source>
        <dbReference type="ARBA" id="ARBA00023008"/>
    </source>
</evidence>
<feature type="chain" id="PRO_5002037995" evidence="3">
    <location>
        <begin position="22"/>
        <end position="466"/>
    </location>
</feature>
<dbReference type="Proteomes" id="UP000243217">
    <property type="component" value="Unassembled WGS sequence"/>
</dbReference>
<keyword evidence="3" id="KW-0732">Signal</keyword>
<dbReference type="Pfam" id="PF00264">
    <property type="entry name" value="Tyrosinase"/>
    <property type="match status" value="1"/>
</dbReference>
<dbReference type="InterPro" id="IPR008922">
    <property type="entry name" value="Di-copper_centre_dom_sf"/>
</dbReference>
<accession>A0A0A7CLT5</accession>
<dbReference type="AlphaFoldDB" id="A0A0A7CLT5"/>
<dbReference type="OrthoDB" id="6132182at2759"/>
<evidence type="ECO:0000256" key="3">
    <source>
        <dbReference type="SAM" id="SignalP"/>
    </source>
</evidence>
<protein>
    <submittedName>
        <fullName evidence="6">Secreted protein</fullName>
    </submittedName>
</protein>
<organism evidence="6">
    <name type="scientific">Thraustotheca clavata</name>
    <dbReference type="NCBI Taxonomy" id="74557"/>
    <lineage>
        <taxon>Eukaryota</taxon>
        <taxon>Sar</taxon>
        <taxon>Stramenopiles</taxon>
        <taxon>Oomycota</taxon>
        <taxon>Saprolegniomycetes</taxon>
        <taxon>Saprolegniales</taxon>
        <taxon>Achlyaceae</taxon>
        <taxon>Thraustotheca</taxon>
    </lineage>
</organism>
<evidence type="ECO:0000313" key="6">
    <source>
        <dbReference type="EMBL" id="AIG55413.1"/>
    </source>
</evidence>
<feature type="signal peptide" evidence="3">
    <location>
        <begin position="1"/>
        <end position="21"/>
    </location>
</feature>
<dbReference type="InterPro" id="IPR002227">
    <property type="entry name" value="Tyrosinase_Cu-bd"/>
</dbReference>
<dbReference type="PROSITE" id="PS00497">
    <property type="entry name" value="TYROSINASE_1"/>
    <property type="match status" value="1"/>
</dbReference>
<proteinExistence type="predicted"/>
<dbReference type="Gene3D" id="1.10.1280.10">
    <property type="entry name" value="Di-copper center containing domain from catechol oxidase"/>
    <property type="match status" value="1"/>
</dbReference>
<dbReference type="SUPFAM" id="SSF48056">
    <property type="entry name" value="Di-copper centre-containing domain"/>
    <property type="match status" value="1"/>
</dbReference>
<feature type="domain" description="Tyrosinase copper-binding" evidence="4">
    <location>
        <begin position="72"/>
        <end position="89"/>
    </location>
</feature>
<dbReference type="GO" id="GO:0016491">
    <property type="term" value="F:oxidoreductase activity"/>
    <property type="evidence" value="ECO:0007669"/>
    <property type="project" value="InterPro"/>
</dbReference>
<dbReference type="GO" id="GO:0046872">
    <property type="term" value="F:metal ion binding"/>
    <property type="evidence" value="ECO:0007669"/>
    <property type="project" value="UniProtKB-KW"/>
</dbReference>
<dbReference type="PRINTS" id="PR00092">
    <property type="entry name" value="TYROSINASE"/>
</dbReference>
<evidence type="ECO:0000259" key="5">
    <source>
        <dbReference type="PROSITE" id="PS00498"/>
    </source>
</evidence>